<dbReference type="Pfam" id="PF05930">
    <property type="entry name" value="Phage_AlpA"/>
    <property type="match status" value="1"/>
</dbReference>
<dbReference type="RefSeq" id="WP_111529989.1">
    <property type="nucleotide sequence ID" value="NZ_JBHRSG010000002.1"/>
</dbReference>
<evidence type="ECO:0000313" key="3">
    <source>
        <dbReference type="Proteomes" id="UP000249254"/>
    </source>
</evidence>
<dbReference type="Gene3D" id="1.10.238.160">
    <property type="match status" value="1"/>
</dbReference>
<evidence type="ECO:0000256" key="1">
    <source>
        <dbReference type="SAM" id="MobiDB-lite"/>
    </source>
</evidence>
<reference evidence="3" key="1">
    <citation type="submission" date="2018-05" db="EMBL/GenBank/DDBJ databases">
        <authorList>
            <person name="Li X."/>
        </authorList>
    </citation>
    <scope>NUCLEOTIDE SEQUENCE [LARGE SCALE GENOMIC DNA]</scope>
    <source>
        <strain evidence="3">LX32</strain>
    </source>
</reference>
<dbReference type="PANTHER" id="PTHR36154">
    <property type="entry name" value="DNA-BINDING TRANSCRIPTIONAL ACTIVATOR ALPA"/>
    <property type="match status" value="1"/>
</dbReference>
<accession>A0A328AMN8</accession>
<dbReference type="InterPro" id="IPR052931">
    <property type="entry name" value="Prophage_regulatory_activator"/>
</dbReference>
<keyword evidence="3" id="KW-1185">Reference proteome</keyword>
<protein>
    <submittedName>
        <fullName evidence="2">AlpA family transcriptional regulator</fullName>
    </submittedName>
</protein>
<dbReference type="EMBL" id="QFYQ01000001">
    <property type="protein sequence ID" value="RAK56242.1"/>
    <property type="molecule type" value="Genomic_DNA"/>
</dbReference>
<dbReference type="AlphaFoldDB" id="A0A328AMN8"/>
<dbReference type="PANTHER" id="PTHR36154:SF1">
    <property type="entry name" value="DNA-BINDING TRANSCRIPTIONAL ACTIVATOR ALPA"/>
    <property type="match status" value="1"/>
</dbReference>
<dbReference type="InterPro" id="IPR009061">
    <property type="entry name" value="DNA-bd_dom_put_sf"/>
</dbReference>
<feature type="region of interest" description="Disordered" evidence="1">
    <location>
        <begin position="70"/>
        <end position="94"/>
    </location>
</feature>
<proteinExistence type="predicted"/>
<dbReference type="InterPro" id="IPR010260">
    <property type="entry name" value="AlpA"/>
</dbReference>
<evidence type="ECO:0000313" key="2">
    <source>
        <dbReference type="EMBL" id="RAK56242.1"/>
    </source>
</evidence>
<sequence>MTHLRIVNQPAELVKRVIRRTELRKIVPLSDTTIYELEQRGDFPRRFNLTHRCVVWDLAEVEAWLAERRAKSQDLPKATPPDVRRRRTRPVKAR</sequence>
<organism evidence="2 3">
    <name type="scientific">Phenylobacterium soli</name>
    <dbReference type="NCBI Taxonomy" id="2170551"/>
    <lineage>
        <taxon>Bacteria</taxon>
        <taxon>Pseudomonadati</taxon>
        <taxon>Pseudomonadota</taxon>
        <taxon>Alphaproteobacteria</taxon>
        <taxon>Caulobacterales</taxon>
        <taxon>Caulobacteraceae</taxon>
        <taxon>Phenylobacterium</taxon>
    </lineage>
</organism>
<dbReference type="SUPFAM" id="SSF46955">
    <property type="entry name" value="Putative DNA-binding domain"/>
    <property type="match status" value="1"/>
</dbReference>
<comment type="caution">
    <text evidence="2">The sequence shown here is derived from an EMBL/GenBank/DDBJ whole genome shotgun (WGS) entry which is preliminary data.</text>
</comment>
<name>A0A328AMN8_9CAUL</name>
<dbReference type="Proteomes" id="UP000249254">
    <property type="component" value="Unassembled WGS sequence"/>
</dbReference>
<dbReference type="OrthoDB" id="1525365at2"/>
<feature type="compositionally biased region" description="Basic residues" evidence="1">
    <location>
        <begin position="84"/>
        <end position="94"/>
    </location>
</feature>
<gene>
    <name evidence="2" type="ORF">DJ017_05850</name>
</gene>